<dbReference type="FunCoup" id="I1HAJ3">
    <property type="interactions" value="499"/>
</dbReference>
<dbReference type="PANTHER" id="PTHR26379">
    <property type="entry name" value="BTB/POZ AND MATH DOMAIN-CONTAINING PROTEIN 1"/>
    <property type="match status" value="1"/>
</dbReference>
<dbReference type="Gene3D" id="3.30.710.10">
    <property type="entry name" value="Potassium Channel Kv1.1, Chain A"/>
    <property type="match status" value="1"/>
</dbReference>
<evidence type="ECO:0000256" key="1">
    <source>
        <dbReference type="ARBA" id="ARBA00004906"/>
    </source>
</evidence>
<dbReference type="Pfam" id="PF00651">
    <property type="entry name" value="BTB"/>
    <property type="match status" value="1"/>
</dbReference>
<dbReference type="EMBL" id="CM000880">
    <property type="protein sequence ID" value="KQK24013.1"/>
    <property type="molecule type" value="Genomic_DNA"/>
</dbReference>
<dbReference type="SMART" id="SM00225">
    <property type="entry name" value="BTB"/>
    <property type="match status" value="1"/>
</dbReference>
<dbReference type="HOGENOM" id="CLU_004253_2_0_1"/>
<dbReference type="Gramene" id="KQK24013">
    <property type="protein sequence ID" value="KQK24013"/>
    <property type="gene ID" value="BRADI_1g77537v3"/>
</dbReference>
<dbReference type="GO" id="GO:0016567">
    <property type="term" value="P:protein ubiquitination"/>
    <property type="evidence" value="ECO:0007669"/>
    <property type="project" value="InterPro"/>
</dbReference>
<dbReference type="InterPro" id="IPR045005">
    <property type="entry name" value="BPM1-6"/>
</dbReference>
<organism evidence="5">
    <name type="scientific">Brachypodium distachyon</name>
    <name type="common">Purple false brome</name>
    <name type="synonym">Trachynia distachya</name>
    <dbReference type="NCBI Taxonomy" id="15368"/>
    <lineage>
        <taxon>Eukaryota</taxon>
        <taxon>Viridiplantae</taxon>
        <taxon>Streptophyta</taxon>
        <taxon>Embryophyta</taxon>
        <taxon>Tracheophyta</taxon>
        <taxon>Spermatophyta</taxon>
        <taxon>Magnoliopsida</taxon>
        <taxon>Liliopsida</taxon>
        <taxon>Poales</taxon>
        <taxon>Poaceae</taxon>
        <taxon>BOP clade</taxon>
        <taxon>Pooideae</taxon>
        <taxon>Stipodae</taxon>
        <taxon>Brachypodieae</taxon>
        <taxon>Brachypodium</taxon>
    </lineage>
</organism>
<dbReference type="Pfam" id="PF24570">
    <property type="entry name" value="BACK_BPM_SPOP"/>
    <property type="match status" value="1"/>
</dbReference>
<comment type="similarity">
    <text evidence="2">Belongs to the Tdpoz family.</text>
</comment>
<reference evidence="5 6" key="1">
    <citation type="journal article" date="2010" name="Nature">
        <title>Genome sequencing and analysis of the model grass Brachypodium distachyon.</title>
        <authorList>
            <consortium name="International Brachypodium Initiative"/>
        </authorList>
    </citation>
    <scope>NUCLEOTIDE SEQUENCE [LARGE SCALE GENOMIC DNA]</scope>
    <source>
        <strain evidence="5 6">Bd21</strain>
    </source>
</reference>
<dbReference type="PROSITE" id="PS50097">
    <property type="entry name" value="BTB"/>
    <property type="match status" value="1"/>
</dbReference>
<dbReference type="PANTHER" id="PTHR26379:SF488">
    <property type="entry name" value="OS04G0625400 PROTEIN"/>
    <property type="match status" value="1"/>
</dbReference>
<dbReference type="InterPro" id="IPR008974">
    <property type="entry name" value="TRAF-like"/>
</dbReference>
<evidence type="ECO:0000313" key="6">
    <source>
        <dbReference type="EnsemblPlants" id="KQK24013"/>
    </source>
</evidence>
<dbReference type="SUPFAM" id="SSF54695">
    <property type="entry name" value="POZ domain"/>
    <property type="match status" value="1"/>
</dbReference>
<evidence type="ECO:0000313" key="7">
    <source>
        <dbReference type="Proteomes" id="UP000008810"/>
    </source>
</evidence>
<dbReference type="Gene3D" id="2.60.210.10">
    <property type="entry name" value="Apoptosis, Tumor Necrosis Factor Receptor Associated Protein 2, Chain A"/>
    <property type="match status" value="1"/>
</dbReference>
<dbReference type="InterPro" id="IPR011333">
    <property type="entry name" value="SKP1/BTB/POZ_sf"/>
</dbReference>
<protein>
    <submittedName>
        <fullName evidence="5 6">Uncharacterized protein</fullName>
    </submittedName>
</protein>
<name>I1HAJ3_BRADI</name>
<evidence type="ECO:0000256" key="2">
    <source>
        <dbReference type="ARBA" id="ARBA00010846"/>
    </source>
</evidence>
<dbReference type="Gene3D" id="1.25.40.420">
    <property type="match status" value="1"/>
</dbReference>
<comment type="pathway">
    <text evidence="1">Protein modification; protein ubiquitination.</text>
</comment>
<dbReference type="eggNOG" id="KOG1987">
    <property type="taxonomic scope" value="Eukaryota"/>
</dbReference>
<dbReference type="SUPFAM" id="SSF49599">
    <property type="entry name" value="TRAF domain-like"/>
    <property type="match status" value="1"/>
</dbReference>
<dbReference type="InterPro" id="IPR002083">
    <property type="entry name" value="MATH/TRAF_dom"/>
</dbReference>
<evidence type="ECO:0000259" key="3">
    <source>
        <dbReference type="PROSITE" id="PS50097"/>
    </source>
</evidence>
<dbReference type="KEGG" id="bdi:100822714"/>
<sequence length="363" mass="40700">MASNLASSDKPISESSSRCLTECLSTAHNFEIIRFSLLEGMGAGKFISSSKFRVGGYDWKIRIYPDGWKEEDKAAYMSVFLCFCSRPARDAKVKFTLSLLAKDGKVRSVHSTTHTFQETGQQKEGNYWGWREFIEKPKLQELLSVNDDCFTIRCVLTVIKEPHTEDVSTVVVPVPESNLHAHFANMLKDGKGVDVKFSVGGQLFSAHRCVLAARSPVFKAKLYGQMKETTMKCVKIDDMEPSVFKALLHFIYTDSLPSKNRDVDENTALQHQLVAADRYGLDRLKAMCEGKLCQSIDVQTVAITLALAEQHNSVQLKNACLGYLCLQDVLRVVKETDGFKHLITSCPWIMMDILEKVGPPSRV</sequence>
<dbReference type="PROSITE" id="PS50144">
    <property type="entry name" value="MATH"/>
    <property type="match status" value="1"/>
</dbReference>
<feature type="domain" description="BTB" evidence="3">
    <location>
        <begin position="193"/>
        <end position="260"/>
    </location>
</feature>
<reference evidence="5" key="2">
    <citation type="submission" date="2017-06" db="EMBL/GenBank/DDBJ databases">
        <title>WGS assembly of Brachypodium distachyon.</title>
        <authorList>
            <consortium name="The International Brachypodium Initiative"/>
            <person name="Lucas S."/>
            <person name="Harmon-Smith M."/>
            <person name="Lail K."/>
            <person name="Tice H."/>
            <person name="Grimwood J."/>
            <person name="Bruce D."/>
            <person name="Barry K."/>
            <person name="Shu S."/>
            <person name="Lindquist E."/>
            <person name="Wang M."/>
            <person name="Pitluck S."/>
            <person name="Vogel J.P."/>
            <person name="Garvin D.F."/>
            <person name="Mockler T.C."/>
            <person name="Schmutz J."/>
            <person name="Rokhsar D."/>
            <person name="Bevan M.W."/>
        </authorList>
    </citation>
    <scope>NUCLEOTIDE SEQUENCE</scope>
    <source>
        <strain evidence="5">Bd21</strain>
    </source>
</reference>
<dbReference type="InterPro" id="IPR056423">
    <property type="entry name" value="BACK_BPM_SPOP"/>
</dbReference>
<dbReference type="CDD" id="cd00121">
    <property type="entry name" value="MATH"/>
    <property type="match status" value="1"/>
</dbReference>
<keyword evidence="7" id="KW-1185">Reference proteome</keyword>
<dbReference type="OrthoDB" id="6359816at2759"/>
<dbReference type="Proteomes" id="UP000008810">
    <property type="component" value="Chromosome 1"/>
</dbReference>
<dbReference type="SMART" id="SM00061">
    <property type="entry name" value="MATH"/>
    <property type="match status" value="1"/>
</dbReference>
<dbReference type="EnsemblPlants" id="KQK24013">
    <property type="protein sequence ID" value="KQK24013"/>
    <property type="gene ID" value="BRADI_1g77537v3"/>
</dbReference>
<feature type="domain" description="MATH" evidence="4">
    <location>
        <begin position="25"/>
        <end position="156"/>
    </location>
</feature>
<dbReference type="CDD" id="cd18280">
    <property type="entry name" value="BTB_POZ_BPM_plant"/>
    <property type="match status" value="1"/>
</dbReference>
<accession>I1HAJ3</accession>
<dbReference type="InterPro" id="IPR000210">
    <property type="entry name" value="BTB/POZ_dom"/>
</dbReference>
<dbReference type="Pfam" id="PF22486">
    <property type="entry name" value="MATH_2"/>
    <property type="match status" value="1"/>
</dbReference>
<reference evidence="6" key="3">
    <citation type="submission" date="2018-08" db="UniProtKB">
        <authorList>
            <consortium name="EnsemblPlants"/>
        </authorList>
    </citation>
    <scope>IDENTIFICATION</scope>
    <source>
        <strain evidence="6">cv. Bd21</strain>
    </source>
</reference>
<proteinExistence type="inferred from homology"/>
<evidence type="ECO:0000259" key="4">
    <source>
        <dbReference type="PROSITE" id="PS50144"/>
    </source>
</evidence>
<evidence type="ECO:0000313" key="5">
    <source>
        <dbReference type="EMBL" id="KQK24013.1"/>
    </source>
</evidence>
<gene>
    <name evidence="5" type="ORF">BRADI_1g77537v3</name>
</gene>
<dbReference type="OMA" id="CESIDVH"/>
<dbReference type="AlphaFoldDB" id="I1HAJ3"/>